<name>A0A5B7CCL4_DAVIN</name>
<evidence type="ECO:0000313" key="1">
    <source>
        <dbReference type="EMBL" id="MPA78091.1"/>
    </source>
</evidence>
<sequence length="199" mass="22779">MSDSARTRSTLFPHSLWRNFLGQFNVAFISIRCYFSQEQSASNSCHTIFAFILQLLLKFIELKYQGKDNSPFDTHPKTMSVAITSLLMYCLAFDAELRVSSIQPTFPCGRAVHHSMVLFKSLSVASLASILFPDRARPVLYVLYILLSAGELLQWIHRRTIGNRCQEMRFQGSRRVQPSIYAGQLPLQEYMVRGHILPL</sequence>
<organism evidence="1">
    <name type="scientific">Davidia involucrata</name>
    <name type="common">Dove tree</name>
    <dbReference type="NCBI Taxonomy" id="16924"/>
    <lineage>
        <taxon>Eukaryota</taxon>
        <taxon>Viridiplantae</taxon>
        <taxon>Streptophyta</taxon>
        <taxon>Embryophyta</taxon>
        <taxon>Tracheophyta</taxon>
        <taxon>Spermatophyta</taxon>
        <taxon>Magnoliopsida</taxon>
        <taxon>eudicotyledons</taxon>
        <taxon>Gunneridae</taxon>
        <taxon>Pentapetalae</taxon>
        <taxon>asterids</taxon>
        <taxon>Cornales</taxon>
        <taxon>Nyssaceae</taxon>
        <taxon>Davidia</taxon>
    </lineage>
</organism>
<reference evidence="1" key="1">
    <citation type="submission" date="2019-08" db="EMBL/GenBank/DDBJ databases">
        <title>Reference gene set and small RNA set construction with multiple tissues from Davidia involucrata Baill.</title>
        <authorList>
            <person name="Yang H."/>
            <person name="Zhou C."/>
            <person name="Li G."/>
            <person name="Wang J."/>
            <person name="Gao P."/>
            <person name="Wang M."/>
            <person name="Wang R."/>
            <person name="Zhao Y."/>
        </authorList>
    </citation>
    <scope>NUCLEOTIDE SEQUENCE</scope>
    <source>
        <tissue evidence="1">Mixed with DoveR01_LX</tissue>
    </source>
</reference>
<dbReference type="EMBL" id="GHES01047532">
    <property type="protein sequence ID" value="MPA78091.1"/>
    <property type="molecule type" value="Transcribed_RNA"/>
</dbReference>
<dbReference type="PANTHER" id="PTHR34115">
    <property type="entry name" value="PROTEIN, PUTATIVE-RELATED"/>
    <property type="match status" value="1"/>
</dbReference>
<gene>
    <name evidence="1" type="ORF">Din_047532</name>
</gene>
<proteinExistence type="predicted"/>
<dbReference type="PANTHER" id="PTHR34115:SF5">
    <property type="entry name" value="PROTEIN, PUTATIVE-RELATED"/>
    <property type="match status" value="1"/>
</dbReference>
<dbReference type="AlphaFoldDB" id="A0A5B7CCL4"/>
<accession>A0A5B7CCL4</accession>
<dbReference type="InterPro" id="IPR053258">
    <property type="entry name" value="Ca-permeable_cation_channel"/>
</dbReference>
<protein>
    <submittedName>
        <fullName evidence="1">Uncharacterized protein</fullName>
    </submittedName>
</protein>